<dbReference type="InterPro" id="IPR012893">
    <property type="entry name" value="HipA-like_C"/>
</dbReference>
<dbReference type="Pfam" id="PF13657">
    <property type="entry name" value="Couple_hipA"/>
    <property type="match status" value="1"/>
</dbReference>
<protein>
    <submittedName>
        <fullName evidence="6">Serine/threonine-protein kinase HipA</fullName>
    </submittedName>
</protein>
<dbReference type="InterPro" id="IPR017508">
    <property type="entry name" value="HipA_N1"/>
</dbReference>
<proteinExistence type="inferred from homology"/>
<dbReference type="PANTHER" id="PTHR37419:SF1">
    <property type="entry name" value="SERINE_THREONINE-PROTEIN KINASE TOXIN HIPA"/>
    <property type="match status" value="1"/>
</dbReference>
<keyword evidence="2" id="KW-0808">Transferase</keyword>
<dbReference type="GO" id="GO:0005829">
    <property type="term" value="C:cytosol"/>
    <property type="evidence" value="ECO:0007669"/>
    <property type="project" value="TreeGrafter"/>
</dbReference>
<evidence type="ECO:0000313" key="7">
    <source>
        <dbReference type="Proteomes" id="UP000276055"/>
    </source>
</evidence>
<dbReference type="SUPFAM" id="SSF56112">
    <property type="entry name" value="Protein kinase-like (PK-like)"/>
    <property type="match status" value="1"/>
</dbReference>
<gene>
    <name evidence="6" type="ORF">C8D78_0251</name>
</gene>
<sequence>MALLMPGDLQDLKFVRSADVYKNGILAGHLSRSGSGGVRFEYLPDYADSGLPAVAVSLPVSATTVETPAGALPAFFAGLLPEGHRLTVLKNAIKTSFDDELTLLLAVGADVPGDVQVVPAGVPPVEPPSLADTSRPEELDFSELANAVDLHGLPGVQRKTSASMLTTPLAVRGHRYLLKLDPPEHPHLVVNEAAHLRAARSLKIPVARSRLIADRNGVPGLLVERFDRVKDPAGTWVRLPVEDGTQVLGLPPAAKYGLSSEQVASALAGICKAPVVASRNLYLQFLFAWLTGNGDLHAKNLAVLGNGRDRTMAPVFDVPCTLLYGDETLALPVSGKTRNLRARHWAEFAAALGLPPRAAAAANSTALAAAGTVRIEDLPFTGSPLRGTQRELGFRRRELTG</sequence>
<feature type="domain" description="HipA-like C-terminal" evidence="4">
    <location>
        <begin position="153"/>
        <end position="366"/>
    </location>
</feature>
<dbReference type="Pfam" id="PF07804">
    <property type="entry name" value="HipA_C"/>
    <property type="match status" value="1"/>
</dbReference>
<evidence type="ECO:0000256" key="3">
    <source>
        <dbReference type="ARBA" id="ARBA00022777"/>
    </source>
</evidence>
<organism evidence="6 7">
    <name type="scientific">Arthrobacter oryzae</name>
    <dbReference type="NCBI Taxonomy" id="409290"/>
    <lineage>
        <taxon>Bacteria</taxon>
        <taxon>Bacillati</taxon>
        <taxon>Actinomycetota</taxon>
        <taxon>Actinomycetes</taxon>
        <taxon>Micrococcales</taxon>
        <taxon>Micrococcaceae</taxon>
        <taxon>Arthrobacter</taxon>
    </lineage>
</organism>
<comment type="similarity">
    <text evidence="1">Belongs to the HipA Ser/Thr kinase family.</text>
</comment>
<evidence type="ECO:0000256" key="1">
    <source>
        <dbReference type="ARBA" id="ARBA00010164"/>
    </source>
</evidence>
<dbReference type="Proteomes" id="UP000276055">
    <property type="component" value="Unassembled WGS sequence"/>
</dbReference>
<dbReference type="InterPro" id="IPR052028">
    <property type="entry name" value="HipA_Ser/Thr_kinase"/>
</dbReference>
<evidence type="ECO:0000259" key="4">
    <source>
        <dbReference type="Pfam" id="PF07804"/>
    </source>
</evidence>
<feature type="domain" description="HipA N-terminal subdomain 1" evidence="5">
    <location>
        <begin position="18"/>
        <end position="117"/>
    </location>
</feature>
<dbReference type="RefSeq" id="WP_341867105.1">
    <property type="nucleotide sequence ID" value="NZ_RBIR01000001.1"/>
</dbReference>
<evidence type="ECO:0000256" key="2">
    <source>
        <dbReference type="ARBA" id="ARBA00022679"/>
    </source>
</evidence>
<evidence type="ECO:0000259" key="5">
    <source>
        <dbReference type="Pfam" id="PF13657"/>
    </source>
</evidence>
<comment type="caution">
    <text evidence="6">The sequence shown here is derived from an EMBL/GenBank/DDBJ whole genome shotgun (WGS) entry which is preliminary data.</text>
</comment>
<name>A0A495FL13_9MICC</name>
<dbReference type="AlphaFoldDB" id="A0A495FL13"/>
<dbReference type="GO" id="GO:0004674">
    <property type="term" value="F:protein serine/threonine kinase activity"/>
    <property type="evidence" value="ECO:0007669"/>
    <property type="project" value="TreeGrafter"/>
</dbReference>
<evidence type="ECO:0000313" key="6">
    <source>
        <dbReference type="EMBL" id="RKR29934.1"/>
    </source>
</evidence>
<dbReference type="InterPro" id="IPR011009">
    <property type="entry name" value="Kinase-like_dom_sf"/>
</dbReference>
<dbReference type="EMBL" id="RBIR01000001">
    <property type="protein sequence ID" value="RKR29934.1"/>
    <property type="molecule type" value="Genomic_DNA"/>
</dbReference>
<dbReference type="NCBIfam" id="TIGR03071">
    <property type="entry name" value="couple_hipA"/>
    <property type="match status" value="1"/>
</dbReference>
<keyword evidence="3 6" id="KW-0418">Kinase</keyword>
<accession>A0A495FL13</accession>
<dbReference type="PANTHER" id="PTHR37419">
    <property type="entry name" value="SERINE/THREONINE-PROTEIN KINASE TOXIN HIPA"/>
    <property type="match status" value="1"/>
</dbReference>
<reference evidence="6 7" key="1">
    <citation type="submission" date="2018-10" db="EMBL/GenBank/DDBJ databases">
        <title>Genomic Encyclopedia of Type Strains, Phase IV (KMG-IV): sequencing the most valuable type-strain genomes for metagenomic binning, comparative biology and taxonomic classification.</title>
        <authorList>
            <person name="Goeker M."/>
        </authorList>
    </citation>
    <scope>NUCLEOTIDE SEQUENCE [LARGE SCALE GENOMIC DNA]</scope>
    <source>
        <strain evidence="6 7">DSM 25586</strain>
    </source>
</reference>